<dbReference type="OrthoDB" id="361797at2759"/>
<dbReference type="GO" id="GO:0042274">
    <property type="term" value="P:ribosomal small subunit biogenesis"/>
    <property type="evidence" value="ECO:0007669"/>
    <property type="project" value="TreeGrafter"/>
</dbReference>
<dbReference type="InterPro" id="IPR050781">
    <property type="entry name" value="CWC22_splicing_factor"/>
</dbReference>
<keyword evidence="3" id="KW-1185">Reference proteome</keyword>
<dbReference type="EMBL" id="KV025538">
    <property type="protein sequence ID" value="KZV13805.1"/>
    <property type="molecule type" value="Genomic_DNA"/>
</dbReference>
<dbReference type="GO" id="GO:0003723">
    <property type="term" value="F:RNA binding"/>
    <property type="evidence" value="ECO:0007669"/>
    <property type="project" value="TreeGrafter"/>
</dbReference>
<dbReference type="Proteomes" id="UP000250235">
    <property type="component" value="Unassembled WGS sequence"/>
</dbReference>
<evidence type="ECO:0000313" key="3">
    <source>
        <dbReference type="Proteomes" id="UP000250235"/>
    </source>
</evidence>
<dbReference type="GO" id="GO:0005730">
    <property type="term" value="C:nucleolus"/>
    <property type="evidence" value="ECO:0007669"/>
    <property type="project" value="TreeGrafter"/>
</dbReference>
<dbReference type="PANTHER" id="PTHR18034">
    <property type="entry name" value="CELL CYCLE CONTROL PROTEIN CWF22-RELATED"/>
    <property type="match status" value="1"/>
</dbReference>
<accession>A0A2Z7A4C7</accession>
<protein>
    <submittedName>
        <fullName evidence="2">Uncharacterized protein</fullName>
    </submittedName>
</protein>
<feature type="region of interest" description="Disordered" evidence="1">
    <location>
        <begin position="64"/>
        <end position="88"/>
    </location>
</feature>
<evidence type="ECO:0000256" key="1">
    <source>
        <dbReference type="SAM" id="MobiDB-lite"/>
    </source>
</evidence>
<dbReference type="Gene3D" id="1.25.40.180">
    <property type="match status" value="1"/>
</dbReference>
<proteinExistence type="predicted"/>
<reference evidence="2 3" key="1">
    <citation type="journal article" date="2015" name="Proc. Natl. Acad. Sci. U.S.A.">
        <title>The resurrection genome of Boea hygrometrica: A blueprint for survival of dehydration.</title>
        <authorList>
            <person name="Xiao L."/>
            <person name="Yang G."/>
            <person name="Zhang L."/>
            <person name="Yang X."/>
            <person name="Zhao S."/>
            <person name="Ji Z."/>
            <person name="Zhou Q."/>
            <person name="Hu M."/>
            <person name="Wang Y."/>
            <person name="Chen M."/>
            <person name="Xu Y."/>
            <person name="Jin H."/>
            <person name="Xiao X."/>
            <person name="Hu G."/>
            <person name="Bao F."/>
            <person name="Hu Y."/>
            <person name="Wan P."/>
            <person name="Li L."/>
            <person name="Deng X."/>
            <person name="Kuang T."/>
            <person name="Xiang C."/>
            <person name="Zhu J.K."/>
            <person name="Oliver M.J."/>
            <person name="He Y."/>
        </authorList>
    </citation>
    <scope>NUCLEOTIDE SEQUENCE [LARGE SCALE GENOMIC DNA]</scope>
    <source>
        <strain evidence="3">cv. XS01</strain>
    </source>
</reference>
<gene>
    <name evidence="2" type="ORF">F511_45023</name>
</gene>
<sequence length="194" mass="21588">MERKLAKKLRVKEGNLWGDDGINMLFDGIPSVFDSSTDGQMQILPSIDLDKQYSANKLQSCKQLKKEKKPKRASDSDIRTSEKVEASSADEVLENSNGALAKYLHPHIRSHGVEGSKEYAQLQIRGLLNKLCEAKVESMTGEVFALLESTGRCVWSQIVCEEVLSSCSRWNGGCKQHAASFCCICCWHGLFGRD</sequence>
<feature type="compositionally biased region" description="Basic and acidic residues" evidence="1">
    <location>
        <begin position="72"/>
        <end position="85"/>
    </location>
</feature>
<dbReference type="PANTHER" id="PTHR18034:SF4">
    <property type="entry name" value="NUCLEOLAR MIF4G DOMAIN-CONTAINING PROTEIN 1"/>
    <property type="match status" value="1"/>
</dbReference>
<evidence type="ECO:0000313" key="2">
    <source>
        <dbReference type="EMBL" id="KZV13805.1"/>
    </source>
</evidence>
<organism evidence="2 3">
    <name type="scientific">Dorcoceras hygrometricum</name>
    <dbReference type="NCBI Taxonomy" id="472368"/>
    <lineage>
        <taxon>Eukaryota</taxon>
        <taxon>Viridiplantae</taxon>
        <taxon>Streptophyta</taxon>
        <taxon>Embryophyta</taxon>
        <taxon>Tracheophyta</taxon>
        <taxon>Spermatophyta</taxon>
        <taxon>Magnoliopsida</taxon>
        <taxon>eudicotyledons</taxon>
        <taxon>Gunneridae</taxon>
        <taxon>Pentapetalae</taxon>
        <taxon>asterids</taxon>
        <taxon>lamiids</taxon>
        <taxon>Lamiales</taxon>
        <taxon>Gesneriaceae</taxon>
        <taxon>Didymocarpoideae</taxon>
        <taxon>Trichosporeae</taxon>
        <taxon>Loxocarpinae</taxon>
        <taxon>Dorcoceras</taxon>
    </lineage>
</organism>
<name>A0A2Z7A4C7_9LAMI</name>
<dbReference type="AlphaFoldDB" id="A0A2Z7A4C7"/>